<protein>
    <submittedName>
        <fullName evidence="11">tRNA 5-methylaminomethyl-2-thiouridine biosynthesis bifunctional protein</fullName>
        <ecNumber evidence="11">1.5.-.-</ecNumber>
        <ecNumber evidence="11">2.1.1.61</ecNumber>
    </submittedName>
</protein>
<dbReference type="PANTHER" id="PTHR13847:SF283">
    <property type="entry name" value="TRNA 5-METHYLAMINOMETHYL-2-THIOURIDINE BIOSYNTHESIS BIFUNCTIONAL PROTEIN MNMC"/>
    <property type="match status" value="1"/>
</dbReference>
<dbReference type="GO" id="GO:0016491">
    <property type="term" value="F:oxidoreductase activity"/>
    <property type="evidence" value="ECO:0007669"/>
    <property type="project" value="UniProtKB-KW"/>
</dbReference>
<dbReference type="GO" id="GO:0032259">
    <property type="term" value="P:methylation"/>
    <property type="evidence" value="ECO:0007669"/>
    <property type="project" value="UniProtKB-KW"/>
</dbReference>
<evidence type="ECO:0000313" key="11">
    <source>
        <dbReference type="EMBL" id="MDR7149516.1"/>
    </source>
</evidence>
<gene>
    <name evidence="11" type="ORF">J2W49_001465</name>
</gene>
<feature type="domain" description="FAD dependent oxidoreductase" evidence="10">
    <location>
        <begin position="9"/>
        <end position="99"/>
    </location>
</feature>
<proteinExistence type="predicted"/>
<accession>A0ABU1WJT6</accession>
<keyword evidence="6" id="KW-0819">tRNA processing</keyword>
<dbReference type="Pfam" id="PF01266">
    <property type="entry name" value="DAO"/>
    <property type="match status" value="2"/>
</dbReference>
<evidence type="ECO:0000259" key="10">
    <source>
        <dbReference type="Pfam" id="PF01266"/>
    </source>
</evidence>
<dbReference type="Gene3D" id="3.50.50.60">
    <property type="entry name" value="FAD/NAD(P)-binding domain"/>
    <property type="match status" value="2"/>
</dbReference>
<evidence type="ECO:0000256" key="5">
    <source>
        <dbReference type="ARBA" id="ARBA00022691"/>
    </source>
</evidence>
<organism evidence="11 12">
    <name type="scientific">Hydrogenophaga palleronii</name>
    <dbReference type="NCBI Taxonomy" id="65655"/>
    <lineage>
        <taxon>Bacteria</taxon>
        <taxon>Pseudomonadati</taxon>
        <taxon>Pseudomonadota</taxon>
        <taxon>Betaproteobacteria</taxon>
        <taxon>Burkholderiales</taxon>
        <taxon>Comamonadaceae</taxon>
        <taxon>Hydrogenophaga</taxon>
    </lineage>
</organism>
<keyword evidence="4 11" id="KW-0808">Transferase</keyword>
<dbReference type="InterPro" id="IPR006076">
    <property type="entry name" value="FAD-dep_OxRdtase"/>
</dbReference>
<dbReference type="EC" id="1.5.-.-" evidence="11"/>
<dbReference type="InterPro" id="IPR036188">
    <property type="entry name" value="FAD/NAD-bd_sf"/>
</dbReference>
<evidence type="ECO:0000256" key="4">
    <source>
        <dbReference type="ARBA" id="ARBA00022679"/>
    </source>
</evidence>
<evidence type="ECO:0000256" key="3">
    <source>
        <dbReference type="ARBA" id="ARBA00022630"/>
    </source>
</evidence>
<keyword evidence="8 11" id="KW-0560">Oxidoreductase</keyword>
<sequence length="398" mass="42153">MQADRSRHALVIGAGLAGAAVCSALAAKGWQLTLLDAAKGPAQAASALPVGMLSPHVTRAPTPLSRLSALGVAATRAELERLLPQGQGWQACEVDNLSHDAGRWPASLVRPAALVHAWLDEATRLGRLTAHWNQPVAYLRRAHSDTDAGEGAATASATWQAVASDGSMLAEAPVVVVCAAFGSLALLTGRDVELPMGALPLRPVKGQMSLAKLTGDPLAERPQRDNGVYVPCYEDHGLAPTWPSRIWAMGSTYVRGDASTDITSDGHERNAQSLQAMNAHAASRLREAAAANNLLGWAEVRCASLDRLPLTGAVPHTNALLRLQGVRKRQLPSLADTPREPGLYMLSAMGSRGITLAHWCARLLASQIEREPCEADPDLVAAIDPARFAWRLARRSAA</sequence>
<dbReference type="EC" id="2.1.1.61" evidence="11"/>
<evidence type="ECO:0000256" key="1">
    <source>
        <dbReference type="ARBA" id="ARBA00022490"/>
    </source>
</evidence>
<dbReference type="SUPFAM" id="SSF51905">
    <property type="entry name" value="FAD/NAD(P)-binding domain"/>
    <property type="match status" value="1"/>
</dbReference>
<keyword evidence="1" id="KW-0963">Cytoplasm</keyword>
<reference evidence="11 12" key="1">
    <citation type="submission" date="2023-07" db="EMBL/GenBank/DDBJ databases">
        <title>Sorghum-associated microbial communities from plants grown in Nebraska, USA.</title>
        <authorList>
            <person name="Schachtman D."/>
        </authorList>
    </citation>
    <scope>NUCLEOTIDE SEQUENCE [LARGE SCALE GENOMIC DNA]</scope>
    <source>
        <strain evidence="11 12">4249</strain>
    </source>
</reference>
<comment type="caution">
    <text evidence="11">The sequence shown here is derived from an EMBL/GenBank/DDBJ whole genome shotgun (WGS) entry which is preliminary data.</text>
</comment>
<dbReference type="EMBL" id="JAVDWU010000002">
    <property type="protein sequence ID" value="MDR7149516.1"/>
    <property type="molecule type" value="Genomic_DNA"/>
</dbReference>
<keyword evidence="7" id="KW-0274">FAD</keyword>
<name>A0ABU1WJT6_9BURK</name>
<evidence type="ECO:0000256" key="2">
    <source>
        <dbReference type="ARBA" id="ARBA00022603"/>
    </source>
</evidence>
<feature type="domain" description="FAD dependent oxidoreductase" evidence="10">
    <location>
        <begin position="108"/>
        <end position="366"/>
    </location>
</feature>
<keyword evidence="5" id="KW-0949">S-adenosyl-L-methionine</keyword>
<dbReference type="RefSeq" id="WP_310313597.1">
    <property type="nucleotide sequence ID" value="NZ_JAVDWU010000002.1"/>
</dbReference>
<dbReference type="GO" id="GO:0004808">
    <property type="term" value="F:tRNA (5-methylaminomethyl-2-thiouridylate)(34)-methyltransferase activity"/>
    <property type="evidence" value="ECO:0007669"/>
    <property type="project" value="UniProtKB-EC"/>
</dbReference>
<evidence type="ECO:0000256" key="7">
    <source>
        <dbReference type="ARBA" id="ARBA00022827"/>
    </source>
</evidence>
<evidence type="ECO:0000256" key="8">
    <source>
        <dbReference type="ARBA" id="ARBA00023002"/>
    </source>
</evidence>
<keyword evidence="9" id="KW-0511">Multifunctional enzyme</keyword>
<keyword evidence="12" id="KW-1185">Reference proteome</keyword>
<keyword evidence="3" id="KW-0285">Flavoprotein</keyword>
<dbReference type="PANTHER" id="PTHR13847">
    <property type="entry name" value="SARCOSINE DEHYDROGENASE-RELATED"/>
    <property type="match status" value="1"/>
</dbReference>
<evidence type="ECO:0000256" key="6">
    <source>
        <dbReference type="ARBA" id="ARBA00022694"/>
    </source>
</evidence>
<dbReference type="Proteomes" id="UP001265700">
    <property type="component" value="Unassembled WGS sequence"/>
</dbReference>
<evidence type="ECO:0000313" key="12">
    <source>
        <dbReference type="Proteomes" id="UP001265700"/>
    </source>
</evidence>
<evidence type="ECO:0000256" key="9">
    <source>
        <dbReference type="ARBA" id="ARBA00023268"/>
    </source>
</evidence>
<keyword evidence="2 11" id="KW-0489">Methyltransferase</keyword>